<keyword evidence="2" id="KW-1185">Reference proteome</keyword>
<sequence>MTTLTNPKRIKVGLLPAPSNQNFNSEKIQRQILMKWRLC</sequence>
<dbReference type="EMBL" id="LR216287">
    <property type="protein sequence ID" value="VFJ12940.1"/>
    <property type="molecule type" value="Genomic_DNA"/>
</dbReference>
<evidence type="ECO:0000313" key="2">
    <source>
        <dbReference type="Proteomes" id="UP000294299"/>
    </source>
</evidence>
<dbReference type="AlphaFoldDB" id="A0A484IB83"/>
<gene>
    <name evidence="1" type="ORF">NFRAN_0618</name>
</gene>
<dbReference type="Proteomes" id="UP000294299">
    <property type="component" value="Chromosome NFRAN"/>
</dbReference>
<evidence type="ECO:0000313" key="1">
    <source>
        <dbReference type="EMBL" id="VFJ12940.1"/>
    </source>
</evidence>
<accession>A0A484IB83</accession>
<name>A0A484IB83_9ARCH</name>
<dbReference type="KEGG" id="nfn:NFRAN_0618"/>
<reference evidence="1 2" key="1">
    <citation type="submission" date="2019-02" db="EMBL/GenBank/DDBJ databases">
        <authorList>
            <person name="Lehtovirta-Morley E L."/>
        </authorList>
    </citation>
    <scope>NUCLEOTIDE SEQUENCE [LARGE SCALE GENOMIC DNA]</scope>
    <source>
        <strain evidence="1">NFRAN1</strain>
    </source>
</reference>
<organism evidence="1 2">
    <name type="scientific">Candidatus Nitrosocosmicus franklandianus</name>
    <dbReference type="NCBI Taxonomy" id="1798806"/>
    <lineage>
        <taxon>Archaea</taxon>
        <taxon>Nitrososphaerota</taxon>
        <taxon>Nitrososphaeria</taxon>
        <taxon>Nitrososphaerales</taxon>
        <taxon>Nitrososphaeraceae</taxon>
        <taxon>Candidatus Nitrosocosmicus</taxon>
    </lineage>
</organism>
<protein>
    <submittedName>
        <fullName evidence="1">Uncharacterized protein</fullName>
    </submittedName>
</protein>
<proteinExistence type="predicted"/>